<dbReference type="Proteomes" id="UP000272117">
    <property type="component" value="Unassembled WGS sequence"/>
</dbReference>
<protein>
    <submittedName>
        <fullName evidence="1">T9SS C-terminal target domain-containing protein</fullName>
    </submittedName>
</protein>
<accession>A0A3M9MMX6</accession>
<gene>
    <name evidence="1" type="ORF">EFB08_12025</name>
</gene>
<organism evidence="1 2">
    <name type="scientific">Rufibacter latericius</name>
    <dbReference type="NCBI Taxonomy" id="2487040"/>
    <lineage>
        <taxon>Bacteria</taxon>
        <taxon>Pseudomonadati</taxon>
        <taxon>Bacteroidota</taxon>
        <taxon>Cytophagia</taxon>
        <taxon>Cytophagales</taxon>
        <taxon>Hymenobacteraceae</taxon>
        <taxon>Rufibacter</taxon>
    </lineage>
</organism>
<evidence type="ECO:0000313" key="1">
    <source>
        <dbReference type="EMBL" id="RNI26537.1"/>
    </source>
</evidence>
<proteinExistence type="predicted"/>
<keyword evidence="2" id="KW-1185">Reference proteome</keyword>
<dbReference type="OrthoDB" id="931963at2"/>
<dbReference type="InterPro" id="IPR026444">
    <property type="entry name" value="Secre_tail"/>
</dbReference>
<sequence length="1873" mass="200181">MVNYYYCPDRTGNVLLYQLNGLWRNLMVVLAACLFFSNPGVSQTTSTTSGGYYPSCPPIPCVNRTQTQGGWGAPPSGYNPGAYLHKNFASAFPYGVKVGDVTGNDDCKSGRVLSLSTAQAVTNFLPSGGTPRALDKSYSNPGGTYNNVFAGQVVALTISVGFDNKFPDFGASDVPLRNMIITSGVFKDKTVGFVLAEANKALAGCSCPYSISQLNDAVSKINESFPDGKPYGSYIQCPPKIPTVTLKPFASVCAGSPAFKLVGGYPAGGKYYVNNVLATTFNPTTAGTYSVRYVYTNSYGCSAQATGKIIVKPSITVYPGTYGPLCVGGPAIKLTGQPSGGTWTGTGVTYSNGYYWFNPSVAGSFALKYTVPSNDYKCGGYAVTTVLVRPRVTVYAGNYGPLCQGEAAIKLGGTPAGGTWSGPGVSMANGSYWFTPANAGSFTLTYKVPDTNYKCGGYAKTTILVKPRVTVNPGYYGPLCVGGQKIKLGGSPSGGVWTGTGVSMANGYYWFTPSAEGSFELTYKVPDNNYKCGGYAKTTIKVRPRVNVYAGTYGPLCVGEPAITLGGTPEGGIWSGTGVKYEGGVYKFYPSAAGTFELTYKIPDTDYKCGGYAKTSIKVRPRYEVKAGYYGPLCVGGPAIKLGGSPSGGTWTGDHVTYANGYYWFTPTEAGAFELTYKVPDSDYKCGGYDKTTIKVRPRHEVVAGNYGPLCVGGYAIKLDGGSPEGGTWSGQYVTMKDGHYYFTPTAAGEFVLTYKVPDSDYKCGGYAKTTIKVRPVAKVYPGSYGPFCQGEPAAKLGGYPAGGTWSGPGVTKEGDYYYFNPANHGTFILTYTVPDSYKECGNSAKTTVLVRPHYEVEAGYYGPLCEGGEPIKLDKATPAGGTWSGPYVTHSNGYYWFTPTKEGEYELTYKVEDTDYKCGGYDKTTIKVRPQAYVKAGYYGPLCEGDYAIKLDGGSPEGGTWQGEYVSMKDGYYYFTPTKAGEYELTYKVPDTDYKCGGYAKTTIKVRHRYEVKAGYYGPLCVGGDAIKLDKGTPEGGIWTGEHVTYANGYYWFTPTEVGAFELTYKVPDTDYKCGGYDKTTIKVRPRQEVVAGYYGPLCVGGYAIKLDGGSPEGGSWSGQHVSYENGYYWFTPSAAGEFVLTYKVEDTDYKCGGYATTTIKVRPIAKVYPGNYGPLCVGGPAIDLGGYPAGGTWSGENVTKVGDKYQFTPSEKGTFVLTYTVPDSYKECGRSATTTILVRPNADVVAGNYGPLCVGGDPIKLGGTPAGGVWTGDHVTYKDGYYWFTPSAHGEFELTYKVKENNYHCGGYDKTTIKVRPMAYVKAGYYGPVCVGSYPIKLDGGSPEGGTWSGDHVTMKDGYYYFNPTTVGEFVLTYKVEDNYHSCGGYATTTIKVRPGAVVTVDQYGPLCVGGYAIKLGDGSPAGGSWSGEYVTYKDGFYWFTPSAAGEYELTYKVEENNYHCGGYAKTTIKVNSYADVEAGSYGPVCVGSAPIKLNGGSPAGGTWSGEGVTESEGYYWFNPSKAGSFELTYTVAAGYGHCGGYDKTTIEVKPFVVPVPGTYGPLCVGGAAIQLNGEPDYGKWSGNGVSEVNGVFWFTPTQAGTFELTYTVPGGYGKCGGSAKTYIEVKKCMVDAGCSPGYWKNHTDKWGCYYTSTSLFFTLFADIEAGNRRGLAADLTLLAAISAEDNQTSNNGGYTGLARAAGTALLNACHYGNEYKYTKEEIISAVVNMFNTGTATIGGISCADVETLAKALDYANNFCHKDDPYVTTTVSSIADNGNRSGLAAIELGAYPNPFAQSAKVNFTLREGGAYSLILYDLNGKVVREISSGVAEAGKAYSFTIDGEMAAGVYIARLKANKQVKVLRIMHRKDF</sequence>
<reference evidence="1 2" key="1">
    <citation type="submission" date="2018-11" db="EMBL/GenBank/DDBJ databases">
        <title>Rufibacter latericius sp. nov., isolated from water in Baiyang Lake.</title>
        <authorList>
            <person name="Yang Y."/>
        </authorList>
    </citation>
    <scope>NUCLEOTIDE SEQUENCE [LARGE SCALE GENOMIC DNA]</scope>
    <source>
        <strain evidence="1 2">R-22-1c-1</strain>
    </source>
</reference>
<dbReference type="NCBIfam" id="TIGR04183">
    <property type="entry name" value="Por_Secre_tail"/>
    <property type="match status" value="1"/>
</dbReference>
<comment type="caution">
    <text evidence="1">The sequence shown here is derived from an EMBL/GenBank/DDBJ whole genome shotgun (WGS) entry which is preliminary data.</text>
</comment>
<evidence type="ECO:0000313" key="2">
    <source>
        <dbReference type="Proteomes" id="UP000272117"/>
    </source>
</evidence>
<name>A0A3M9MMX6_9BACT</name>
<dbReference type="EMBL" id="RJJD01000007">
    <property type="protein sequence ID" value="RNI26537.1"/>
    <property type="molecule type" value="Genomic_DNA"/>
</dbReference>